<dbReference type="EMBL" id="GBRH01159702">
    <property type="protein sequence ID" value="JAE38194.1"/>
    <property type="molecule type" value="Transcribed_RNA"/>
</dbReference>
<proteinExistence type="predicted"/>
<accession>A0A0A9HQU8</accession>
<dbReference type="AlphaFoldDB" id="A0A0A9HQU8"/>
<protein>
    <submittedName>
        <fullName evidence="1">Uncharacterized protein</fullName>
    </submittedName>
</protein>
<name>A0A0A9HQU8_ARUDO</name>
<reference evidence="1" key="2">
    <citation type="journal article" date="2015" name="Data Brief">
        <title>Shoot transcriptome of the giant reed, Arundo donax.</title>
        <authorList>
            <person name="Barrero R.A."/>
            <person name="Guerrero F.D."/>
            <person name="Moolhuijzen P."/>
            <person name="Goolsby J.A."/>
            <person name="Tidwell J."/>
            <person name="Bellgard S.E."/>
            <person name="Bellgard M.I."/>
        </authorList>
    </citation>
    <scope>NUCLEOTIDE SEQUENCE</scope>
    <source>
        <tissue evidence="1">Shoot tissue taken approximately 20 cm above the soil surface</tissue>
    </source>
</reference>
<organism evidence="1">
    <name type="scientific">Arundo donax</name>
    <name type="common">Giant reed</name>
    <name type="synonym">Donax arundinaceus</name>
    <dbReference type="NCBI Taxonomy" id="35708"/>
    <lineage>
        <taxon>Eukaryota</taxon>
        <taxon>Viridiplantae</taxon>
        <taxon>Streptophyta</taxon>
        <taxon>Embryophyta</taxon>
        <taxon>Tracheophyta</taxon>
        <taxon>Spermatophyta</taxon>
        <taxon>Magnoliopsida</taxon>
        <taxon>Liliopsida</taxon>
        <taxon>Poales</taxon>
        <taxon>Poaceae</taxon>
        <taxon>PACMAD clade</taxon>
        <taxon>Arundinoideae</taxon>
        <taxon>Arundineae</taxon>
        <taxon>Arundo</taxon>
    </lineage>
</organism>
<evidence type="ECO:0000313" key="1">
    <source>
        <dbReference type="EMBL" id="JAE38194.1"/>
    </source>
</evidence>
<sequence length="19" mass="2139">MSSKSLMLANIKARTRLSM</sequence>
<reference evidence="1" key="1">
    <citation type="submission" date="2014-09" db="EMBL/GenBank/DDBJ databases">
        <authorList>
            <person name="Magalhaes I.L.F."/>
            <person name="Oliveira U."/>
            <person name="Santos F.R."/>
            <person name="Vidigal T.H.D.A."/>
            <person name="Brescovit A.D."/>
            <person name="Santos A.J."/>
        </authorList>
    </citation>
    <scope>NUCLEOTIDE SEQUENCE</scope>
    <source>
        <tissue evidence="1">Shoot tissue taken approximately 20 cm above the soil surface</tissue>
    </source>
</reference>